<evidence type="ECO:0000256" key="2">
    <source>
        <dbReference type="ARBA" id="ARBA00022814"/>
    </source>
</evidence>
<dbReference type="InterPro" id="IPR014722">
    <property type="entry name" value="Rib_uL2_dom2"/>
</dbReference>
<evidence type="ECO:0000259" key="10">
    <source>
        <dbReference type="SMART" id="SM00739"/>
    </source>
</evidence>
<dbReference type="CDD" id="cd09891">
    <property type="entry name" value="NGN_Bact_1"/>
    <property type="match status" value="1"/>
</dbReference>
<feature type="domain" description="KOW" evidence="10">
    <location>
        <begin position="291"/>
        <end position="318"/>
    </location>
</feature>
<evidence type="ECO:0000256" key="7">
    <source>
        <dbReference type="RuleBase" id="RU000538"/>
    </source>
</evidence>
<feature type="region of interest" description="Disordered" evidence="8">
    <location>
        <begin position="1"/>
        <end position="172"/>
    </location>
</feature>
<dbReference type="PANTHER" id="PTHR30265">
    <property type="entry name" value="RHO-INTERACTING TRANSCRIPTION TERMINATION FACTOR NUSG"/>
    <property type="match status" value="1"/>
</dbReference>
<evidence type="ECO:0000259" key="9">
    <source>
        <dbReference type="SMART" id="SM00738"/>
    </source>
</evidence>
<feature type="compositionally biased region" description="Low complexity" evidence="8">
    <location>
        <begin position="1"/>
        <end position="13"/>
    </location>
</feature>
<dbReference type="GO" id="GO:0031564">
    <property type="term" value="P:transcription antitermination"/>
    <property type="evidence" value="ECO:0007669"/>
    <property type="project" value="UniProtKB-UniRule"/>
</dbReference>
<dbReference type="NCBIfam" id="TIGR00922">
    <property type="entry name" value="nusG"/>
    <property type="match status" value="1"/>
</dbReference>
<dbReference type="SUPFAM" id="SSF50104">
    <property type="entry name" value="Translation proteins SH3-like domain"/>
    <property type="match status" value="1"/>
</dbReference>
<reference evidence="11 12" key="1">
    <citation type="journal article" date="2015" name="Nature">
        <title>rRNA introns, odd ribosomes, and small enigmatic genomes across a large radiation of phyla.</title>
        <authorList>
            <person name="Brown C.T."/>
            <person name="Hug L.A."/>
            <person name="Thomas B.C."/>
            <person name="Sharon I."/>
            <person name="Castelle C.J."/>
            <person name="Singh A."/>
            <person name="Wilkins M.J."/>
            <person name="Williams K.H."/>
            <person name="Banfield J.F."/>
        </authorList>
    </citation>
    <scope>NUCLEOTIDE SEQUENCE [LARGE SCALE GENOMIC DNA]</scope>
</reference>
<evidence type="ECO:0000256" key="6">
    <source>
        <dbReference type="NCBIfam" id="TIGR00922"/>
    </source>
</evidence>
<name>A0A0G0FQK2_9BACT</name>
<comment type="function">
    <text evidence="5 7">Participates in transcription elongation, termination and antitermination.</text>
</comment>
<dbReference type="InterPro" id="IPR006645">
    <property type="entry name" value="NGN-like_dom"/>
</dbReference>
<evidence type="ECO:0000256" key="8">
    <source>
        <dbReference type="SAM" id="MobiDB-lite"/>
    </source>
</evidence>
<feature type="compositionally biased region" description="Acidic residues" evidence="8">
    <location>
        <begin position="29"/>
        <end position="39"/>
    </location>
</feature>
<dbReference type="InterPro" id="IPR005824">
    <property type="entry name" value="KOW"/>
</dbReference>
<evidence type="ECO:0000256" key="3">
    <source>
        <dbReference type="ARBA" id="ARBA00023015"/>
    </source>
</evidence>
<feature type="compositionally biased region" description="Basic and acidic residues" evidence="8">
    <location>
        <begin position="91"/>
        <end position="102"/>
    </location>
</feature>
<dbReference type="Gene3D" id="2.30.30.30">
    <property type="match status" value="1"/>
</dbReference>
<evidence type="ECO:0000256" key="4">
    <source>
        <dbReference type="ARBA" id="ARBA00023163"/>
    </source>
</evidence>
<dbReference type="SUPFAM" id="SSF82679">
    <property type="entry name" value="N-utilization substance G protein NusG, N-terminal domain"/>
    <property type="match status" value="1"/>
</dbReference>
<dbReference type="Pfam" id="PF00467">
    <property type="entry name" value="KOW"/>
    <property type="match status" value="1"/>
</dbReference>
<dbReference type="Proteomes" id="UP000034448">
    <property type="component" value="Unassembled WGS sequence"/>
</dbReference>
<dbReference type="InterPro" id="IPR043425">
    <property type="entry name" value="NusG-like"/>
</dbReference>
<gene>
    <name evidence="5" type="primary">nusG</name>
    <name evidence="11" type="ORF">US28_C0005G0020</name>
</gene>
<dbReference type="InterPro" id="IPR015869">
    <property type="entry name" value="Transcrpt_antiterm_NusG_bac_CS"/>
</dbReference>
<evidence type="ECO:0000313" key="12">
    <source>
        <dbReference type="Proteomes" id="UP000034448"/>
    </source>
</evidence>
<dbReference type="PROSITE" id="PS01014">
    <property type="entry name" value="NUSG"/>
    <property type="match status" value="1"/>
</dbReference>
<dbReference type="GO" id="GO:0032784">
    <property type="term" value="P:regulation of DNA-templated transcription elongation"/>
    <property type="evidence" value="ECO:0007669"/>
    <property type="project" value="InterPro"/>
</dbReference>
<dbReference type="AlphaFoldDB" id="A0A0G0FQK2"/>
<keyword evidence="3 5" id="KW-0805">Transcription regulation</keyword>
<dbReference type="GO" id="GO:0005829">
    <property type="term" value="C:cytosol"/>
    <property type="evidence" value="ECO:0007669"/>
    <property type="project" value="TreeGrafter"/>
</dbReference>
<dbReference type="InterPro" id="IPR001062">
    <property type="entry name" value="Transcrpt_antiterm_NusG"/>
</dbReference>
<sequence>MSDDQNQLNQNNSEDSDKSEGQIVSEPEVTGEPEDSNESEESKVSEAPADAVEETPVAAEEFVAPESADQAVENVEGNAAEDVADSVIPSHSEESQDSKEEILNQVQDDGVEATPQESDDKSGQNDNLEAESEGSTADSLQSTEDAEVGSQKTEDNTEDEEPAPLPPAEAQKGKWYVVHTFAGHENKVKAALTQRIDAEHLENKIFQILVPTQDKIEIRGGKKETVKEKIFPGYILVLMELDDVSWLAVRTTPGVTSFVGMGNKPTPVSNAEIASIIKFTTQGAAPTFKDVFMVDDTVKIIDGPFAEFIGKVDSVDKEKGRVRVLVSIFGRETPVELDFLQVQKL</sequence>
<comment type="similarity">
    <text evidence="5 7">Belongs to the NusG family.</text>
</comment>
<keyword evidence="2 5" id="KW-0889">Transcription antitermination</keyword>
<proteinExistence type="inferred from homology"/>
<keyword evidence="4 5" id="KW-0804">Transcription</keyword>
<dbReference type="FunFam" id="2.30.30.30:FF:000002">
    <property type="entry name" value="Transcription termination/antitermination factor NusG"/>
    <property type="match status" value="1"/>
</dbReference>
<accession>A0A0G0FQK2</accession>
<dbReference type="PANTHER" id="PTHR30265:SF2">
    <property type="entry name" value="TRANSCRIPTION TERMINATION_ANTITERMINATION PROTEIN NUSG"/>
    <property type="match status" value="1"/>
</dbReference>
<organism evidence="11 12">
    <name type="scientific">Candidatus Daviesbacteria bacterium GW2011_GWA1_36_8</name>
    <dbReference type="NCBI Taxonomy" id="1618417"/>
    <lineage>
        <taxon>Bacteria</taxon>
        <taxon>Candidatus Daviesiibacteriota</taxon>
    </lineage>
</organism>
<dbReference type="InterPro" id="IPR036735">
    <property type="entry name" value="NGN_dom_sf"/>
</dbReference>
<dbReference type="Gene3D" id="3.30.70.940">
    <property type="entry name" value="NusG, N-terminal domain"/>
    <property type="match status" value="1"/>
</dbReference>
<dbReference type="HAMAP" id="MF_00948">
    <property type="entry name" value="NusG"/>
    <property type="match status" value="1"/>
</dbReference>
<dbReference type="SMART" id="SM00739">
    <property type="entry name" value="KOW"/>
    <property type="match status" value="1"/>
</dbReference>
<feature type="compositionally biased region" description="Polar residues" evidence="8">
    <location>
        <begin position="133"/>
        <end position="143"/>
    </location>
</feature>
<evidence type="ECO:0000256" key="1">
    <source>
        <dbReference type="ARBA" id="ARBA00022472"/>
    </source>
</evidence>
<feature type="domain" description="NusG-like N-terminal" evidence="9">
    <location>
        <begin position="172"/>
        <end position="280"/>
    </location>
</feature>
<evidence type="ECO:0000313" key="11">
    <source>
        <dbReference type="EMBL" id="KKQ16105.1"/>
    </source>
</evidence>
<dbReference type="InterPro" id="IPR047050">
    <property type="entry name" value="NGN"/>
</dbReference>
<dbReference type="Pfam" id="PF02357">
    <property type="entry name" value="NusG"/>
    <property type="match status" value="1"/>
</dbReference>
<dbReference type="EMBL" id="LBSJ01000005">
    <property type="protein sequence ID" value="KKQ16105.1"/>
    <property type="molecule type" value="Genomic_DNA"/>
</dbReference>
<evidence type="ECO:0000256" key="5">
    <source>
        <dbReference type="HAMAP-Rule" id="MF_00948"/>
    </source>
</evidence>
<dbReference type="GO" id="GO:0006353">
    <property type="term" value="P:DNA-templated transcription termination"/>
    <property type="evidence" value="ECO:0007669"/>
    <property type="project" value="UniProtKB-UniRule"/>
</dbReference>
<dbReference type="InterPro" id="IPR008991">
    <property type="entry name" value="Translation_prot_SH3-like_sf"/>
</dbReference>
<dbReference type="GO" id="GO:0006354">
    <property type="term" value="P:DNA-templated transcription elongation"/>
    <property type="evidence" value="ECO:0007669"/>
    <property type="project" value="UniProtKB-UniRule"/>
</dbReference>
<protein>
    <recommendedName>
        <fullName evidence="5 6">Transcription termination/antitermination protein NusG</fullName>
    </recommendedName>
</protein>
<dbReference type="SMART" id="SM00738">
    <property type="entry name" value="NGN"/>
    <property type="match status" value="1"/>
</dbReference>
<keyword evidence="1 5" id="KW-0806">Transcription termination</keyword>
<dbReference type="CDD" id="cd06091">
    <property type="entry name" value="KOW_NusG"/>
    <property type="match status" value="1"/>
</dbReference>
<dbReference type="PRINTS" id="PR00338">
    <property type="entry name" value="NUSGTNSCPFCT"/>
</dbReference>
<dbReference type="PATRIC" id="fig|1618417.4.peg.208"/>
<comment type="caution">
    <text evidence="11">The sequence shown here is derived from an EMBL/GenBank/DDBJ whole genome shotgun (WGS) entry which is preliminary data.</text>
</comment>